<keyword evidence="1" id="KW-0812">Transmembrane</keyword>
<feature type="transmembrane region" description="Helical" evidence="1">
    <location>
        <begin position="161"/>
        <end position="183"/>
    </location>
</feature>
<sequence length="859" mass="94501">MVARVAGVISALYEFVIWLQNPGWWLQTLWRWGRVFWVCRVPAASAFCGGYLLAATPQARDLFADLGMRWWQWLAFFGFVFGWAWLVHASARRALQQDYWVPEAHTEAGLSDTTRLRLQILFFVPAVLVPRILGLAVFVFIASAMARTAANLNTALYLPEAAAAVALMKWLIGGLVVVAFVYIGAMWRPRTECDWLPPGPGNPEPPLLAHAKPLVSEAVDTLRHVTRGENGSRSSYLLGALRSVVTLLLIFALVQPHIVASWMPRLFFAPLLFGSIVLLVGELALWAHRWRTPLLLLLVLLSAGLLWFFDRFHDVRWIDASALNTPVTGPERQIGTRAAVERWMVANNCSGADCPRPIIIAGAGGASRAAFLTASVVGALMDLGRNPATKAEYGNIRNRIFAISSVSGGSVGALTVRAALADAAQRGDPDKPPCTASGTGSWFGFDGRRPREAGYDATRSWRDCFQVLLAGDYLTPVLLGLAVRDPFPLGSPLSGMPFWDDRAALLEQGFERRYHRLTSADNEPRSCGNVNGGKAEPADKTGLCRPFGWHPDPKQIQGAWLPLLFINGTSVAAGRRIIVSDIRVGDKFFNPKKPEQLVPLFPLAHDLNEIRAWAPPVTSMSKGGIAQKQDDPRDTTRDIRLSTAATMSARFPLISPHGNLRDRTGDVVDRIVDGGYFENDGLATAADLVQALRMFGLFPVVIRVVNEPVARRAEDRQLGPDRPDIPNDGEGSVFDGVTSIFRALTAVRSGHEEGHAAYLRSVIDNHDFVHEFNVLSLIASTTVAVGRKRAFRRNENPLCRHDIKEEATLEHVSMSWWMSQPVQAYLDAQLCVQANTARLLCELRNGKKSDGLTCPITPD</sequence>
<feature type="transmembrane region" description="Helical" evidence="1">
    <location>
        <begin position="293"/>
        <end position="309"/>
    </location>
</feature>
<proteinExistence type="predicted"/>
<evidence type="ECO:0008006" key="4">
    <source>
        <dbReference type="Google" id="ProtNLM"/>
    </source>
</evidence>
<evidence type="ECO:0000313" key="2">
    <source>
        <dbReference type="EMBL" id="BAT60184.1"/>
    </source>
</evidence>
<feature type="transmembrane region" description="Helical" evidence="1">
    <location>
        <begin position="236"/>
        <end position="254"/>
    </location>
</feature>
<keyword evidence="1" id="KW-0472">Membrane</keyword>
<protein>
    <recommendedName>
        <fullName evidence="4">Patatin-like phospholipase</fullName>
    </recommendedName>
</protein>
<dbReference type="Proteomes" id="UP000236884">
    <property type="component" value="Chromosome"/>
</dbReference>
<feature type="transmembrane region" description="Helical" evidence="1">
    <location>
        <begin position="70"/>
        <end position="87"/>
    </location>
</feature>
<feature type="transmembrane region" description="Helical" evidence="1">
    <location>
        <begin position="266"/>
        <end position="286"/>
    </location>
</feature>
<gene>
    <name evidence="2" type="ORF">GJW-30_1_02720</name>
</gene>
<keyword evidence="3" id="KW-1185">Reference proteome</keyword>
<accession>A0A0S3PW74</accession>
<name>A0A0S3PW74_9BRAD</name>
<feature type="transmembrane region" description="Helical" evidence="1">
    <location>
        <begin position="120"/>
        <end position="141"/>
    </location>
</feature>
<dbReference type="AlphaFoldDB" id="A0A0S3PW74"/>
<reference evidence="2 3" key="1">
    <citation type="submission" date="2015-08" db="EMBL/GenBank/DDBJ databases">
        <title>Investigation of the bacterial diversity of lava forest soil.</title>
        <authorList>
            <person name="Lee J.S."/>
        </authorList>
    </citation>
    <scope>NUCLEOTIDE SEQUENCE [LARGE SCALE GENOMIC DNA]</scope>
    <source>
        <strain evidence="2 3">GJW-30</strain>
    </source>
</reference>
<feature type="transmembrane region" description="Helical" evidence="1">
    <location>
        <begin position="35"/>
        <end position="54"/>
    </location>
</feature>
<keyword evidence="1" id="KW-1133">Transmembrane helix</keyword>
<dbReference type="KEGG" id="vgo:GJW-30_1_02720"/>
<evidence type="ECO:0000256" key="1">
    <source>
        <dbReference type="SAM" id="Phobius"/>
    </source>
</evidence>
<evidence type="ECO:0000313" key="3">
    <source>
        <dbReference type="Proteomes" id="UP000236884"/>
    </source>
</evidence>
<dbReference type="EMBL" id="AP014946">
    <property type="protein sequence ID" value="BAT60184.1"/>
    <property type="molecule type" value="Genomic_DNA"/>
</dbReference>
<organism evidence="2 3">
    <name type="scientific">Variibacter gotjawalensis</name>
    <dbReference type="NCBI Taxonomy" id="1333996"/>
    <lineage>
        <taxon>Bacteria</taxon>
        <taxon>Pseudomonadati</taxon>
        <taxon>Pseudomonadota</taxon>
        <taxon>Alphaproteobacteria</taxon>
        <taxon>Hyphomicrobiales</taxon>
        <taxon>Nitrobacteraceae</taxon>
        <taxon>Variibacter</taxon>
    </lineage>
</organism>